<accession>A0AAV1MJU3</accession>
<name>A0AAV1MJU3_9CAUD</name>
<sequence length="74" mass="8063">MFLFKKTYKTNDGVVVDVAFFEDTSVGIMSKTFLGAAIYSNHVCLDVGCSAEDVLQAIISGIAKVREVSALWNQ</sequence>
<proteinExistence type="predicted"/>
<keyword evidence="2" id="KW-1185">Reference proteome</keyword>
<dbReference type="Proteomes" id="UP001497584">
    <property type="component" value="Chromosome"/>
</dbReference>
<dbReference type="EMBL" id="OY979414">
    <property type="protein sequence ID" value="CAK6604807.1"/>
    <property type="molecule type" value="Genomic_DNA"/>
</dbReference>
<gene>
    <name evidence="1" type="ORF">K61PH164C1_LOCUS30</name>
</gene>
<evidence type="ECO:0000313" key="1">
    <source>
        <dbReference type="EMBL" id="CAK6604807.1"/>
    </source>
</evidence>
<evidence type="ECO:0000313" key="2">
    <source>
        <dbReference type="Proteomes" id="UP001497584"/>
    </source>
</evidence>
<organism evidence="1 2">
    <name type="scientific">Klebsiella phage vB_Kpn_K61PH164C1</name>
    <dbReference type="NCBI Taxonomy" id="3071663"/>
    <lineage>
        <taxon>Viruses</taxon>
        <taxon>Duplodnaviria</taxon>
        <taxon>Heunggongvirae</taxon>
        <taxon>Uroviricota</taxon>
        <taxon>Caudoviricetes</taxon>
        <taxon>Autographivirales</taxon>
        <taxon>Autosignataviridae</taxon>
        <taxon>Molineuxvirinae</taxon>
        <taxon>Gansuvirus</taxon>
        <taxon>Gansuvirus K61PH164C1</taxon>
    </lineage>
</organism>
<protein>
    <submittedName>
        <fullName evidence="1">Uncharacterized protein</fullName>
    </submittedName>
</protein>
<reference evidence="1 2" key="1">
    <citation type="submission" date="2023-10" db="EMBL/GenBank/DDBJ databases">
        <authorList>
            <person name="Robby Concha-Eloko"/>
            <person name="Pilar Barberan- Martinez"/>
            <person name="Rafael Sanjuan"/>
            <person name="Pilar Domingo-Calap"/>
        </authorList>
    </citation>
    <scope>NUCLEOTIDE SEQUENCE [LARGE SCALE GENOMIC DNA]</scope>
</reference>